<feature type="compositionally biased region" description="Polar residues" evidence="5">
    <location>
        <begin position="80"/>
        <end position="103"/>
    </location>
</feature>
<dbReference type="RefSeq" id="XP_013892687.1">
    <property type="nucleotide sequence ID" value="XM_014037233.1"/>
</dbReference>
<sequence length="395" mass="41217">MALYLGLDVGTQGVKAVVYDAPSRRIVARGAYPLSLLPTVIPGRAEQHPQSWIDGVRSAARQALAGVDATRVKAVGVSGQQHGQASSVGRGQGQQAPLQNGCDTESAREAEELSAKLGTTLVASFTATKLLWLLRHEPEVYAATRHVLLPGSYVNYWLTGRMAMEAGDASGTGIFDVAARTWDDAAAAAVDTRLPGLLPPLLGPEEAVGTLRPEAAAELGLGPDVLVSPGSGDNAMSALGSGVTRDGQLVVSLGTSGTLFGVSGAPIVDATGAIAPFCDATGAWLPLVCTLNCTRAAEEAREAFGLSQEEATRLAADEEAGCRGVNFIPYLAGERTPNWPNSSGTILGLRPGLLRGGLLYRAALEGATFSLRAGLERMQARRLLYFFVALCWHQG</sequence>
<dbReference type="PANTHER" id="PTHR43095:SF5">
    <property type="entry name" value="XYLULOSE KINASE"/>
    <property type="match status" value="1"/>
</dbReference>
<dbReference type="Proteomes" id="UP000054498">
    <property type="component" value="Unassembled WGS sequence"/>
</dbReference>
<dbReference type="EC" id="2.7.1.30" evidence="2"/>
<dbReference type="GO" id="GO:0019563">
    <property type="term" value="P:glycerol catabolic process"/>
    <property type="evidence" value="ECO:0007669"/>
    <property type="project" value="UniProtKB-UniPathway"/>
</dbReference>
<feature type="domain" description="Carbohydrate kinase FGGY N-terminal" evidence="6">
    <location>
        <begin position="3"/>
        <end position="240"/>
    </location>
</feature>
<dbReference type="AlphaFoldDB" id="A0A0D2J0W7"/>
<keyword evidence="9" id="KW-1185">Reference proteome</keyword>
<dbReference type="GO" id="GO:0004370">
    <property type="term" value="F:glycerol kinase activity"/>
    <property type="evidence" value="ECO:0007669"/>
    <property type="project" value="UniProtKB-EC"/>
</dbReference>
<dbReference type="InterPro" id="IPR018484">
    <property type="entry name" value="FGGY_N"/>
</dbReference>
<dbReference type="Gene3D" id="3.30.420.40">
    <property type="match status" value="2"/>
</dbReference>
<dbReference type="KEGG" id="mng:MNEG_14294"/>
<evidence type="ECO:0000259" key="7">
    <source>
        <dbReference type="Pfam" id="PF02782"/>
    </source>
</evidence>
<name>A0A0D2J0W7_9CHLO</name>
<proteinExistence type="predicted"/>
<dbReference type="OrthoDB" id="1728974at2759"/>
<feature type="region of interest" description="Disordered" evidence="5">
    <location>
        <begin position="80"/>
        <end position="106"/>
    </location>
</feature>
<reference evidence="8 9" key="1">
    <citation type="journal article" date="2013" name="BMC Genomics">
        <title>Reconstruction of the lipid metabolism for the microalga Monoraphidium neglectum from its genome sequence reveals characteristics suitable for biofuel production.</title>
        <authorList>
            <person name="Bogen C."/>
            <person name="Al-Dilaimi A."/>
            <person name="Albersmeier A."/>
            <person name="Wichmann J."/>
            <person name="Grundmann M."/>
            <person name="Rupp O."/>
            <person name="Lauersen K.J."/>
            <person name="Blifernez-Klassen O."/>
            <person name="Kalinowski J."/>
            <person name="Goesmann A."/>
            <person name="Mussgnug J.H."/>
            <person name="Kruse O."/>
        </authorList>
    </citation>
    <scope>NUCLEOTIDE SEQUENCE [LARGE SCALE GENOMIC DNA]</scope>
    <source>
        <strain evidence="8 9">SAG 48.87</strain>
    </source>
</reference>
<dbReference type="GeneID" id="25731842"/>
<dbReference type="InterPro" id="IPR018485">
    <property type="entry name" value="FGGY_C"/>
</dbReference>
<comment type="pathway">
    <text evidence="1">Polyol metabolism; glycerol degradation via glycerol kinase pathway; sn-glycerol 3-phosphate from glycerol: step 1/1.</text>
</comment>
<organism evidence="8 9">
    <name type="scientific">Monoraphidium neglectum</name>
    <dbReference type="NCBI Taxonomy" id="145388"/>
    <lineage>
        <taxon>Eukaryota</taxon>
        <taxon>Viridiplantae</taxon>
        <taxon>Chlorophyta</taxon>
        <taxon>core chlorophytes</taxon>
        <taxon>Chlorophyceae</taxon>
        <taxon>CS clade</taxon>
        <taxon>Sphaeropleales</taxon>
        <taxon>Selenastraceae</taxon>
        <taxon>Monoraphidium</taxon>
    </lineage>
</organism>
<dbReference type="STRING" id="145388.A0A0D2J0W7"/>
<evidence type="ECO:0000259" key="6">
    <source>
        <dbReference type="Pfam" id="PF00370"/>
    </source>
</evidence>
<dbReference type="UniPathway" id="UPA00618">
    <property type="reaction ID" value="UER00672"/>
</dbReference>
<keyword evidence="3 8" id="KW-0808">Transferase</keyword>
<dbReference type="InterPro" id="IPR050406">
    <property type="entry name" value="FGGY_Carb_Kinase"/>
</dbReference>
<evidence type="ECO:0000256" key="2">
    <source>
        <dbReference type="ARBA" id="ARBA00012099"/>
    </source>
</evidence>
<evidence type="ECO:0000256" key="3">
    <source>
        <dbReference type="ARBA" id="ARBA00022679"/>
    </source>
</evidence>
<gene>
    <name evidence="8" type="ORF">MNEG_14294</name>
</gene>
<feature type="domain" description="Carbohydrate kinase FGGY C-terminal" evidence="7">
    <location>
        <begin position="249"/>
        <end position="380"/>
    </location>
</feature>
<dbReference type="SUPFAM" id="SSF53067">
    <property type="entry name" value="Actin-like ATPase domain"/>
    <property type="match status" value="2"/>
</dbReference>
<evidence type="ECO:0000256" key="1">
    <source>
        <dbReference type="ARBA" id="ARBA00005190"/>
    </source>
</evidence>
<evidence type="ECO:0000256" key="4">
    <source>
        <dbReference type="ARBA" id="ARBA00022777"/>
    </source>
</evidence>
<evidence type="ECO:0000313" key="8">
    <source>
        <dbReference type="EMBL" id="KIY93667.1"/>
    </source>
</evidence>
<keyword evidence="4 8" id="KW-0418">Kinase</keyword>
<accession>A0A0D2J0W7</accession>
<dbReference type="Pfam" id="PF00370">
    <property type="entry name" value="FGGY_N"/>
    <property type="match status" value="1"/>
</dbReference>
<dbReference type="Pfam" id="PF02782">
    <property type="entry name" value="FGGY_C"/>
    <property type="match status" value="1"/>
</dbReference>
<protein>
    <recommendedName>
        <fullName evidence="2">glycerol kinase</fullName>
        <ecNumber evidence="2">2.7.1.30</ecNumber>
    </recommendedName>
</protein>
<dbReference type="PANTHER" id="PTHR43095">
    <property type="entry name" value="SUGAR KINASE"/>
    <property type="match status" value="1"/>
</dbReference>
<dbReference type="InterPro" id="IPR018483">
    <property type="entry name" value="Carb_kinase_FGGY_CS"/>
</dbReference>
<dbReference type="PROSITE" id="PS00933">
    <property type="entry name" value="FGGY_KINASES_1"/>
    <property type="match status" value="1"/>
</dbReference>
<dbReference type="EMBL" id="KK104603">
    <property type="protein sequence ID" value="KIY93667.1"/>
    <property type="molecule type" value="Genomic_DNA"/>
</dbReference>
<dbReference type="InterPro" id="IPR043129">
    <property type="entry name" value="ATPase_NBD"/>
</dbReference>
<evidence type="ECO:0000313" key="9">
    <source>
        <dbReference type="Proteomes" id="UP000054498"/>
    </source>
</evidence>
<evidence type="ECO:0000256" key="5">
    <source>
        <dbReference type="SAM" id="MobiDB-lite"/>
    </source>
</evidence>